<evidence type="ECO:0000313" key="17">
    <source>
        <dbReference type="WBParaSite" id="TCLT_0000088101-mRNA-1"/>
    </source>
</evidence>
<dbReference type="PROSITE" id="PS51547">
    <property type="entry name" value="C2_PI3K"/>
    <property type="match status" value="1"/>
</dbReference>
<dbReference type="Gene3D" id="2.60.40.150">
    <property type="entry name" value="C2 domain"/>
    <property type="match status" value="2"/>
</dbReference>
<evidence type="ECO:0000256" key="7">
    <source>
        <dbReference type="ARBA" id="ARBA00023098"/>
    </source>
</evidence>
<dbReference type="SUPFAM" id="SSF64268">
    <property type="entry name" value="PX domain"/>
    <property type="match status" value="1"/>
</dbReference>
<dbReference type="GO" id="GO:0005886">
    <property type="term" value="C:plasma membrane"/>
    <property type="evidence" value="ECO:0007669"/>
    <property type="project" value="TreeGrafter"/>
</dbReference>
<proteinExistence type="inferred from homology"/>
<dbReference type="SUPFAM" id="SSF48371">
    <property type="entry name" value="ARM repeat"/>
    <property type="match status" value="1"/>
</dbReference>
<feature type="domain" description="C2" evidence="9">
    <location>
        <begin position="1491"/>
        <end position="1620"/>
    </location>
</feature>
<comment type="catalytic activity">
    <reaction evidence="1">
        <text>a 1,2-diacyl-sn-glycero-3-phospho-(1D-myo-inositol) + ATP = a 1,2-diacyl-sn-glycero-3-phospho-(1D-myo-inositol-3-phosphate) + ADP + H(+)</text>
        <dbReference type="Rhea" id="RHEA:12709"/>
        <dbReference type="ChEBI" id="CHEBI:15378"/>
        <dbReference type="ChEBI" id="CHEBI:30616"/>
        <dbReference type="ChEBI" id="CHEBI:57880"/>
        <dbReference type="ChEBI" id="CHEBI:58088"/>
        <dbReference type="ChEBI" id="CHEBI:456216"/>
        <dbReference type="EC" id="2.7.1.137"/>
    </reaction>
</comment>
<evidence type="ECO:0000256" key="3">
    <source>
        <dbReference type="ARBA" id="ARBA00022679"/>
    </source>
</evidence>
<dbReference type="GO" id="GO:0016303">
    <property type="term" value="F:1-phosphatidylinositol-3-kinase activity"/>
    <property type="evidence" value="ECO:0007669"/>
    <property type="project" value="UniProtKB-EC"/>
</dbReference>
<dbReference type="GO" id="GO:0005737">
    <property type="term" value="C:cytoplasm"/>
    <property type="evidence" value="ECO:0007669"/>
    <property type="project" value="TreeGrafter"/>
</dbReference>
<gene>
    <name evidence="15" type="ORF">TCLT_LOCUS882</name>
</gene>
<evidence type="ECO:0000256" key="4">
    <source>
        <dbReference type="ARBA" id="ARBA00022741"/>
    </source>
</evidence>
<dbReference type="OrthoDB" id="67688at2759"/>
<dbReference type="InterPro" id="IPR016024">
    <property type="entry name" value="ARM-type_fold"/>
</dbReference>
<dbReference type="SMART" id="SM00146">
    <property type="entry name" value="PI3Kc"/>
    <property type="match status" value="1"/>
</dbReference>
<keyword evidence="4" id="KW-0547">Nucleotide-binding</keyword>
<dbReference type="GO" id="GO:0035091">
    <property type="term" value="F:phosphatidylinositol binding"/>
    <property type="evidence" value="ECO:0007669"/>
    <property type="project" value="InterPro"/>
</dbReference>
<dbReference type="GO" id="GO:0048015">
    <property type="term" value="P:phosphatidylinositol-mediated signaling"/>
    <property type="evidence" value="ECO:0007669"/>
    <property type="project" value="TreeGrafter"/>
</dbReference>
<dbReference type="Gene3D" id="3.30.1520.10">
    <property type="entry name" value="Phox-like domain"/>
    <property type="match status" value="1"/>
</dbReference>
<feature type="domain" description="PX" evidence="10">
    <location>
        <begin position="1343"/>
        <end position="1459"/>
    </location>
</feature>
<dbReference type="Pfam" id="PF00613">
    <property type="entry name" value="PI3Ka"/>
    <property type="match status" value="1"/>
</dbReference>
<dbReference type="Gene3D" id="3.10.20.90">
    <property type="entry name" value="Phosphatidylinositol 3-kinase Catalytic Subunit, Chain A, domain 1"/>
    <property type="match status" value="1"/>
</dbReference>
<evidence type="ECO:0000259" key="13">
    <source>
        <dbReference type="PROSITE" id="PS51546"/>
    </source>
</evidence>
<evidence type="ECO:0000259" key="14">
    <source>
        <dbReference type="PROSITE" id="PS51547"/>
    </source>
</evidence>
<dbReference type="SMART" id="SM00239">
    <property type="entry name" value="C2"/>
    <property type="match status" value="1"/>
</dbReference>
<dbReference type="PROSITE" id="PS00916">
    <property type="entry name" value="PI3_4_KINASE_2"/>
    <property type="match status" value="1"/>
</dbReference>
<dbReference type="SMART" id="SM00312">
    <property type="entry name" value="PX"/>
    <property type="match status" value="1"/>
</dbReference>
<dbReference type="InterPro" id="IPR001683">
    <property type="entry name" value="PX_dom"/>
</dbReference>
<keyword evidence="6" id="KW-0067">ATP-binding</keyword>
<dbReference type="InterPro" id="IPR042236">
    <property type="entry name" value="PI3K_accessory_sf"/>
</dbReference>
<dbReference type="SMART" id="SM00145">
    <property type="entry name" value="PI3Ka"/>
    <property type="match status" value="1"/>
</dbReference>
<dbReference type="InterPro" id="IPR000341">
    <property type="entry name" value="PI3K_Ras-bd_dom"/>
</dbReference>
<evidence type="ECO:0000256" key="6">
    <source>
        <dbReference type="ARBA" id="ARBA00022840"/>
    </source>
</evidence>
<evidence type="ECO:0000256" key="1">
    <source>
        <dbReference type="ARBA" id="ARBA00001498"/>
    </source>
</evidence>
<organism evidence="17">
    <name type="scientific">Thelazia callipaeda</name>
    <name type="common">Oriental eyeworm</name>
    <name type="synonym">Parasitic nematode</name>
    <dbReference type="NCBI Taxonomy" id="103827"/>
    <lineage>
        <taxon>Eukaryota</taxon>
        <taxon>Metazoa</taxon>
        <taxon>Ecdysozoa</taxon>
        <taxon>Nematoda</taxon>
        <taxon>Chromadorea</taxon>
        <taxon>Rhabditida</taxon>
        <taxon>Spirurina</taxon>
        <taxon>Spiruromorpha</taxon>
        <taxon>Thelazioidea</taxon>
        <taxon>Thelaziidae</taxon>
        <taxon>Thelazia</taxon>
    </lineage>
</organism>
<dbReference type="InterPro" id="IPR000008">
    <property type="entry name" value="C2_dom"/>
</dbReference>
<dbReference type="GO" id="GO:0005942">
    <property type="term" value="C:phosphatidylinositol 3-kinase complex"/>
    <property type="evidence" value="ECO:0007669"/>
    <property type="project" value="TreeGrafter"/>
</dbReference>
<dbReference type="EC" id="2.7.1.137" evidence="2"/>
<dbReference type="Pfam" id="PF00794">
    <property type="entry name" value="PI3K_rbd"/>
    <property type="match status" value="1"/>
</dbReference>
<dbReference type="Gene3D" id="1.25.40.70">
    <property type="entry name" value="Phosphatidylinositol 3-kinase, accessory domain (PIK)"/>
    <property type="match status" value="1"/>
</dbReference>
<dbReference type="PROSITE" id="PS51545">
    <property type="entry name" value="PIK_HELICAL"/>
    <property type="match status" value="1"/>
</dbReference>
<dbReference type="Gene3D" id="3.30.1010.10">
    <property type="entry name" value="Phosphatidylinositol 3-kinase Catalytic Subunit, Chain A, domain 4"/>
    <property type="match status" value="1"/>
</dbReference>
<dbReference type="InterPro" id="IPR001263">
    <property type="entry name" value="PI3K_accessory_dom"/>
</dbReference>
<evidence type="ECO:0000256" key="2">
    <source>
        <dbReference type="ARBA" id="ARBA00012073"/>
    </source>
</evidence>
<dbReference type="PANTHER" id="PTHR10048:SF14">
    <property type="entry name" value="LD28067P"/>
    <property type="match status" value="1"/>
</dbReference>
<dbReference type="WBParaSite" id="TCLT_0000088101-mRNA-1">
    <property type="protein sequence ID" value="TCLT_0000088101-mRNA-1"/>
    <property type="gene ID" value="TCLT_0000088101"/>
</dbReference>
<dbReference type="PANTHER" id="PTHR10048">
    <property type="entry name" value="PHOSPHATIDYLINOSITOL KINASE"/>
    <property type="match status" value="1"/>
</dbReference>
<protein>
    <recommendedName>
        <fullName evidence="2">phosphatidylinositol 3-kinase</fullName>
        <ecNumber evidence="2">2.7.1.137</ecNumber>
    </recommendedName>
</protein>
<dbReference type="InterPro" id="IPR036940">
    <property type="entry name" value="PI3/4_kinase_cat_sf"/>
</dbReference>
<dbReference type="InterPro" id="IPR000403">
    <property type="entry name" value="PI3/4_kinase_cat_dom"/>
</dbReference>
<dbReference type="GO" id="GO:0035005">
    <property type="term" value="F:1-phosphatidylinositol-4-phosphate 3-kinase activity"/>
    <property type="evidence" value="ECO:0007669"/>
    <property type="project" value="TreeGrafter"/>
</dbReference>
<sequence>MAANDCSYERDLKLALELSRQSYEEESRKKQELAGSQDLICLDDAQKSIKIESMDQPKVDSDNLCGKYINFISKSEHASDKQSPTKSGNVASQFHLQNAGGWLVHNSSRNGLESVDSLATLSVERVFGVREATNAEILYDSVAHNAVQRFFPSSSTVVVPFCSSIHGLQPNSDLIDLSDKEPWEEFDPLCAYYTKNREAASIWSNEKKDAGIHQSHSAISLSNLPAVQRSESISSSYPTAAERNVRWSPPCKPPRLHKNGRSESVDITLCRFDFNQIRLQEKPSEIDREIESLLRRSPQNCLSISKHFISPVVDYLITSFKVTSVKVIVEKDFSWPSILGVEDKMTFTCETTSTIQYILANVLNTFLDPSLINLLQGHLPIDEYGLKIYGLDEFLLSSSQLGENPFVGQALAFGKDIRLEVGKIVNNNRCRILEQFQIANMDGDLTHSSQSKKQNSVVRTMTDVREILDALKNAFGCSTSAEKKSKDGVSQSLKLLCTVLGRIMPTALSRALQLYLASTTSDQLLIAEQELLIALHNFVDLYCKSVRCGFDILPLQAFPRAEHEHREIFTVDEQLLVHVDSVHNIPQDWSDRFSVFSVAVHVMHGTAELCRGIKESSRPVISNHFFPYCPTNTWACFRIPLCVLPRETRIFIILYGASPSNYSDYSHSSIESSALIEKQLACASFPLFDHEGCVFKAPIQNIDPVAQIRVLLRQGSLLLPLSAIDGKVVHPWGPRPLFEAEDDLVVLVTLPQLHYGVVFPHVSYGDNNMKRDFNSLDSDTQQNLLDIVENGVTYSLTEDEKEALWEKRYYLTNIPAALPLVLASAVGWDWASLTNIYQLLDDWMPLSSVQAIELLLPHFPDFTVRSKAISWLRSASSDFLFNFLPQLTEALRFEAFENSSLAVYLLTLSAGDRRFAFELYWQLQQRIDVCQERAYSNRCNLLQQQILKLLDKEFGIDIENQHRLLKALNGISCDVKDANDGNKMLTLQRHLALLDARILANNVRLPVLPSFLCTGIDVSDSSYFNSLTKPIKITFKGLKSSLSVLYKIGDDMRQDALVLQLVKMMNDIWLSHELDLRMVIFRCIPFGNKSGMVELVPDCRTLCEIQSASGATGVFKDDVLKNWLEMHNPSEFQYKIALENFHLSCAGWCVATYVLGIGDRHNDNILVTKTGHVFHIDFGKYMGDWQMAAGFRRDRTPFIFTSDMAYVINEGSPQSATSRYQNFVDICCRAFNLLRKNYSLFVNLMKMMSCSGIPGMNLDAVNFVQTNLLLNLTDTQATVQFTRMIEESLKSKFPRLNFLAHTLVQLRSTPSILRGGSDDPNKLSFIKQLYTYEDKIFRMKDDGRIVKVDVLAFEKWHIPEKVYMYKVEVKRENEMVCGTVYRSFLEFTELYIKLCRRFPFARLPPLSQGTNIGRSNIRKVAERRQASLQQFLNLLFEYHAEVASSDLVYTFFHMIFRDTAPEESNRISQVMNAIQDESVAVDDEDALSKKIIGRIFLKLSYDQQDGALSIFVGHVRGLKTINGQIPDSYVKTYLHPDPQRISKRKTHVVKNTQMPTFNEELHYHLVSDINLIERALEVSVWNCGSLVGENSIIGSVHIPLRKLVDIPTDRKGIKVLDGWFNLATGPRTIVAELFVGCYVPEEKSIRDFSFDSVN</sequence>
<dbReference type="STRING" id="103827.A0A0N5CLA1"/>
<evidence type="ECO:0000259" key="12">
    <source>
        <dbReference type="PROSITE" id="PS51545"/>
    </source>
</evidence>
<keyword evidence="3" id="KW-0808">Transferase</keyword>
<dbReference type="Pfam" id="PF00787">
    <property type="entry name" value="PX"/>
    <property type="match status" value="1"/>
</dbReference>
<dbReference type="CDD" id="cd08381">
    <property type="entry name" value="C2B_PI3K_class_II"/>
    <property type="match status" value="1"/>
</dbReference>
<dbReference type="PROSITE" id="PS51546">
    <property type="entry name" value="PI3K_RBD"/>
    <property type="match status" value="1"/>
</dbReference>
<evidence type="ECO:0000259" key="10">
    <source>
        <dbReference type="PROSITE" id="PS50195"/>
    </source>
</evidence>
<keyword evidence="7" id="KW-0443">Lipid metabolism</keyword>
<reference evidence="15 16" key="2">
    <citation type="submission" date="2018-11" db="EMBL/GenBank/DDBJ databases">
        <authorList>
            <consortium name="Pathogen Informatics"/>
        </authorList>
    </citation>
    <scope>NUCLEOTIDE SEQUENCE [LARGE SCALE GENOMIC DNA]</scope>
</reference>
<dbReference type="OMA" id="QMAAGFR"/>
<dbReference type="InterPro" id="IPR018936">
    <property type="entry name" value="PI3/4_kinase_CS"/>
</dbReference>
<feature type="domain" description="PI3K/PI4K catalytic" evidence="11">
    <location>
        <begin position="1017"/>
        <end position="1293"/>
    </location>
</feature>
<dbReference type="CDD" id="cd04012">
    <property type="entry name" value="C2A_PI3K_class_II"/>
    <property type="match status" value="1"/>
</dbReference>
<dbReference type="Pfam" id="PF00168">
    <property type="entry name" value="C2"/>
    <property type="match status" value="1"/>
</dbReference>
<name>A0A0N5CLA1_THECL</name>
<evidence type="ECO:0000313" key="16">
    <source>
        <dbReference type="Proteomes" id="UP000276776"/>
    </source>
</evidence>
<dbReference type="Pfam" id="PF00454">
    <property type="entry name" value="PI3_PI4_kinase"/>
    <property type="match status" value="1"/>
</dbReference>
<dbReference type="EMBL" id="UYYF01000083">
    <property type="protein sequence ID" value="VDM96038.1"/>
    <property type="molecule type" value="Genomic_DNA"/>
</dbReference>
<dbReference type="InterPro" id="IPR035892">
    <property type="entry name" value="C2_domain_sf"/>
</dbReference>
<feature type="domain" description="PI3K-RBD" evidence="13">
    <location>
        <begin position="322"/>
        <end position="423"/>
    </location>
</feature>
<evidence type="ECO:0000256" key="5">
    <source>
        <dbReference type="ARBA" id="ARBA00022777"/>
    </source>
</evidence>
<dbReference type="SUPFAM" id="SSF56112">
    <property type="entry name" value="Protein kinase-like (PK-like)"/>
    <property type="match status" value="1"/>
</dbReference>
<comment type="similarity">
    <text evidence="8">Belongs to the PI3/PI4-kinase family.</text>
</comment>
<dbReference type="PROSITE" id="PS50004">
    <property type="entry name" value="C2"/>
    <property type="match status" value="1"/>
</dbReference>
<keyword evidence="16" id="KW-1185">Reference proteome</keyword>
<reference evidence="17" key="1">
    <citation type="submission" date="2017-02" db="UniProtKB">
        <authorList>
            <consortium name="WormBaseParasite"/>
        </authorList>
    </citation>
    <scope>IDENTIFICATION</scope>
</reference>
<dbReference type="GO" id="GO:0016477">
    <property type="term" value="P:cell migration"/>
    <property type="evidence" value="ECO:0007669"/>
    <property type="project" value="TreeGrafter"/>
</dbReference>
<dbReference type="GO" id="GO:0043491">
    <property type="term" value="P:phosphatidylinositol 3-kinase/protein kinase B signal transduction"/>
    <property type="evidence" value="ECO:0007669"/>
    <property type="project" value="TreeGrafter"/>
</dbReference>
<dbReference type="Gene3D" id="1.10.1070.11">
    <property type="entry name" value="Phosphatidylinositol 3-/4-kinase, catalytic domain"/>
    <property type="match status" value="1"/>
</dbReference>
<dbReference type="Proteomes" id="UP000276776">
    <property type="component" value="Unassembled WGS sequence"/>
</dbReference>
<dbReference type="InterPro" id="IPR002420">
    <property type="entry name" value="PI3K-type_C2_dom"/>
</dbReference>
<evidence type="ECO:0000313" key="15">
    <source>
        <dbReference type="EMBL" id="VDM96038.1"/>
    </source>
</evidence>
<keyword evidence="5" id="KW-0418">Kinase</keyword>
<feature type="domain" description="C2 PI3K-type" evidence="14">
    <location>
        <begin position="571"/>
        <end position="760"/>
    </location>
</feature>
<dbReference type="InterPro" id="IPR036871">
    <property type="entry name" value="PX_dom_sf"/>
</dbReference>
<dbReference type="FunFam" id="3.30.1010.10:FF:000001">
    <property type="entry name" value="Phosphatidylinositol 4-phosphate 3-kinase C2 domain-containing subunit beta"/>
    <property type="match status" value="1"/>
</dbReference>
<evidence type="ECO:0000256" key="8">
    <source>
        <dbReference type="PROSITE-ProRule" id="PRU00880"/>
    </source>
</evidence>
<evidence type="ECO:0000259" key="11">
    <source>
        <dbReference type="PROSITE" id="PS50290"/>
    </source>
</evidence>
<dbReference type="GO" id="GO:0005524">
    <property type="term" value="F:ATP binding"/>
    <property type="evidence" value="ECO:0007669"/>
    <property type="project" value="UniProtKB-KW"/>
</dbReference>
<dbReference type="InterPro" id="IPR011009">
    <property type="entry name" value="Kinase-like_dom_sf"/>
</dbReference>
<dbReference type="PROSITE" id="PS50290">
    <property type="entry name" value="PI3_4_KINASE_3"/>
    <property type="match status" value="1"/>
</dbReference>
<accession>A0A0N5CLA1</accession>
<feature type="domain" description="PIK helical" evidence="12">
    <location>
        <begin position="770"/>
        <end position="949"/>
    </location>
</feature>
<dbReference type="CDD" id="cd05166">
    <property type="entry name" value="PI3Kc_II"/>
    <property type="match status" value="1"/>
</dbReference>
<dbReference type="FunFam" id="1.10.1070.11:FF:000001">
    <property type="entry name" value="Phosphatidylinositol 4,5-bisphosphate 3-kinase catalytic subunit"/>
    <property type="match status" value="1"/>
</dbReference>
<dbReference type="PROSITE" id="PS50195">
    <property type="entry name" value="PX"/>
    <property type="match status" value="1"/>
</dbReference>
<dbReference type="InterPro" id="IPR015433">
    <property type="entry name" value="PI3/4_kinase"/>
</dbReference>
<evidence type="ECO:0000259" key="9">
    <source>
        <dbReference type="PROSITE" id="PS50004"/>
    </source>
</evidence>
<dbReference type="SUPFAM" id="SSF49562">
    <property type="entry name" value="C2 domain (Calcium/lipid-binding domain, CaLB)"/>
    <property type="match status" value="2"/>
</dbReference>